<dbReference type="EMBL" id="BAAAZX010000066">
    <property type="protein sequence ID" value="GAA4032998.1"/>
    <property type="molecule type" value="Genomic_DNA"/>
</dbReference>
<sequence>MIASTNVARWTWGRDDESADALVLCMRDLLAAYGVLSANGFAVGQHAVRVSVTEAGGKPRKPLFEGEFTVPVDASSSTESVAQLVGRVRAGMRAGEIGSVDAFVECSGALGLGASSFADYVVVDLVTKSDVWLPYDLKGRPQPDVYAANGPRLSALLRDLSEVLESETDPGEPTYFAKPTETGAENFFHADGTAWDVWGSFEELTRYGVFRHAPGFGRIGYRRTAEGDVRYVPVQGGRAAVLGYLWASDSENAASFEPRNVGDDVTYRAGLVWLERLRAAHDRGLSPSAALAELSAMPDEKGAGRVDPASEPWIVGLDALRELASGDR</sequence>
<comment type="caution">
    <text evidence="1">The sequence shown here is derived from an EMBL/GenBank/DDBJ whole genome shotgun (WGS) entry which is preliminary data.</text>
</comment>
<protein>
    <submittedName>
        <fullName evidence="1">Uncharacterized protein</fullName>
    </submittedName>
</protein>
<dbReference type="Proteomes" id="UP001500456">
    <property type="component" value="Unassembled WGS sequence"/>
</dbReference>
<organism evidence="1 2">
    <name type="scientific">Streptomyces plumbiresistens</name>
    <dbReference type="NCBI Taxonomy" id="511811"/>
    <lineage>
        <taxon>Bacteria</taxon>
        <taxon>Bacillati</taxon>
        <taxon>Actinomycetota</taxon>
        <taxon>Actinomycetes</taxon>
        <taxon>Kitasatosporales</taxon>
        <taxon>Streptomycetaceae</taxon>
        <taxon>Streptomyces</taxon>
    </lineage>
</organism>
<reference evidence="2" key="1">
    <citation type="journal article" date="2019" name="Int. J. Syst. Evol. Microbiol.">
        <title>The Global Catalogue of Microorganisms (GCM) 10K type strain sequencing project: providing services to taxonomists for standard genome sequencing and annotation.</title>
        <authorList>
            <consortium name="The Broad Institute Genomics Platform"/>
            <consortium name="The Broad Institute Genome Sequencing Center for Infectious Disease"/>
            <person name="Wu L."/>
            <person name="Ma J."/>
        </authorList>
    </citation>
    <scope>NUCLEOTIDE SEQUENCE [LARGE SCALE GENOMIC DNA]</scope>
    <source>
        <strain evidence="2">JCM 16924</strain>
    </source>
</reference>
<accession>A0ABP7TY23</accession>
<keyword evidence="2" id="KW-1185">Reference proteome</keyword>
<evidence type="ECO:0000313" key="2">
    <source>
        <dbReference type="Proteomes" id="UP001500456"/>
    </source>
</evidence>
<proteinExistence type="predicted"/>
<gene>
    <name evidence="1" type="ORF">GCM10022232_93630</name>
</gene>
<evidence type="ECO:0000313" key="1">
    <source>
        <dbReference type="EMBL" id="GAA4032998.1"/>
    </source>
</evidence>
<name>A0ABP7TY23_9ACTN</name>